<protein>
    <submittedName>
        <fullName evidence="1">Uncharacterized protein</fullName>
    </submittedName>
</protein>
<dbReference type="STRING" id="251229.Chro_2286"/>
<dbReference type="KEGG" id="cthe:Chro_2286"/>
<accession>K9TZJ1</accession>
<dbReference type="EMBL" id="CP003597">
    <property type="protein sequence ID" value="AFY87778.1"/>
    <property type="molecule type" value="Genomic_DNA"/>
</dbReference>
<organism evidence="1 2">
    <name type="scientific">Chroococcidiopsis thermalis (strain PCC 7203)</name>
    <dbReference type="NCBI Taxonomy" id="251229"/>
    <lineage>
        <taxon>Bacteria</taxon>
        <taxon>Bacillati</taxon>
        <taxon>Cyanobacteriota</taxon>
        <taxon>Cyanophyceae</taxon>
        <taxon>Chroococcidiopsidales</taxon>
        <taxon>Chroococcidiopsidaceae</taxon>
        <taxon>Chroococcidiopsis</taxon>
    </lineage>
</organism>
<gene>
    <name evidence="1" type="ORF">Chro_2286</name>
</gene>
<sequence length="35" mass="3974">MSKGIILSYGMGEMNSTLWEDVPWQACSYQMSCII</sequence>
<evidence type="ECO:0000313" key="2">
    <source>
        <dbReference type="Proteomes" id="UP000010384"/>
    </source>
</evidence>
<dbReference type="AlphaFoldDB" id="K9TZJ1"/>
<keyword evidence="2" id="KW-1185">Reference proteome</keyword>
<dbReference type="Proteomes" id="UP000010384">
    <property type="component" value="Chromosome"/>
</dbReference>
<evidence type="ECO:0000313" key="1">
    <source>
        <dbReference type="EMBL" id="AFY87778.1"/>
    </source>
</evidence>
<reference evidence="1 2" key="1">
    <citation type="submission" date="2012-06" db="EMBL/GenBank/DDBJ databases">
        <title>Finished chromosome of genome of Chroococcidiopsis thermalis PCC 7203.</title>
        <authorList>
            <consortium name="US DOE Joint Genome Institute"/>
            <person name="Gugger M."/>
            <person name="Coursin T."/>
            <person name="Rippka R."/>
            <person name="Tandeau De Marsac N."/>
            <person name="Huntemann M."/>
            <person name="Wei C.-L."/>
            <person name="Han J."/>
            <person name="Detter J.C."/>
            <person name="Han C."/>
            <person name="Tapia R."/>
            <person name="Davenport K."/>
            <person name="Daligault H."/>
            <person name="Erkkila T."/>
            <person name="Gu W."/>
            <person name="Munk A.C.C."/>
            <person name="Teshima H."/>
            <person name="Xu Y."/>
            <person name="Chain P."/>
            <person name="Chen A."/>
            <person name="Krypides N."/>
            <person name="Mavromatis K."/>
            <person name="Markowitz V."/>
            <person name="Szeto E."/>
            <person name="Ivanova N."/>
            <person name="Mikhailova N."/>
            <person name="Ovchinnikova G."/>
            <person name="Pagani I."/>
            <person name="Pati A."/>
            <person name="Goodwin L."/>
            <person name="Peters L."/>
            <person name="Pitluck S."/>
            <person name="Woyke T."/>
            <person name="Kerfeld C."/>
        </authorList>
    </citation>
    <scope>NUCLEOTIDE SEQUENCE [LARGE SCALE GENOMIC DNA]</scope>
    <source>
        <strain evidence="1 2">PCC 7203</strain>
    </source>
</reference>
<proteinExistence type="predicted"/>
<name>K9TZJ1_CHRTP</name>
<dbReference type="HOGENOM" id="CLU_3364083_0_0_3"/>
<dbReference type="InParanoid" id="K9TZJ1"/>